<keyword evidence="5" id="KW-1185">Reference proteome</keyword>
<dbReference type="Proteomes" id="UP001241110">
    <property type="component" value="Unassembled WGS sequence"/>
</dbReference>
<dbReference type="RefSeq" id="WP_313980728.1">
    <property type="nucleotide sequence ID" value="NZ_JASJOR010000058.1"/>
</dbReference>
<dbReference type="Pfam" id="PF19762">
    <property type="entry name" value="DUF6249"/>
    <property type="match status" value="1"/>
</dbReference>
<dbReference type="InterPro" id="IPR046216">
    <property type="entry name" value="DUF6249"/>
</dbReference>
<evidence type="ECO:0000313" key="6">
    <source>
        <dbReference type="Proteomes" id="UP001241110"/>
    </source>
</evidence>
<evidence type="ECO:0000313" key="4">
    <source>
        <dbReference type="EMBL" id="MDJ1492336.1"/>
    </source>
</evidence>
<evidence type="ECO:0000313" key="5">
    <source>
        <dbReference type="Proteomes" id="UP001228581"/>
    </source>
</evidence>
<protein>
    <recommendedName>
        <fullName evidence="2">DUF6249 domain-containing protein</fullName>
    </recommendedName>
</protein>
<feature type="transmembrane region" description="Helical" evidence="1">
    <location>
        <begin position="56"/>
        <end position="77"/>
    </location>
</feature>
<name>A0AAE3U6P4_9BACT</name>
<feature type="transmembrane region" description="Helical" evidence="1">
    <location>
        <begin position="89"/>
        <end position="107"/>
    </location>
</feature>
<gene>
    <name evidence="3" type="ORF">QNI16_16395</name>
    <name evidence="4" type="ORF">QNI19_05290</name>
</gene>
<keyword evidence="1" id="KW-1133">Transmembrane helix</keyword>
<accession>A0AAE3U6P4</accession>
<evidence type="ECO:0000259" key="2">
    <source>
        <dbReference type="Pfam" id="PF19762"/>
    </source>
</evidence>
<reference evidence="3 5" key="1">
    <citation type="submission" date="2023-05" db="EMBL/GenBank/DDBJ databases">
        <authorList>
            <person name="Zhang X."/>
        </authorList>
    </citation>
    <scope>NUCLEOTIDE SEQUENCE</scope>
    <source>
        <strain evidence="4 5">DM2B3-1</strain>
        <strain evidence="3">YF14B1</strain>
    </source>
</reference>
<proteinExistence type="predicted"/>
<keyword evidence="1" id="KW-0812">Transmembrane</keyword>
<evidence type="ECO:0000313" key="3">
    <source>
        <dbReference type="EMBL" id="MDJ1482084.1"/>
    </source>
</evidence>
<evidence type="ECO:0000256" key="1">
    <source>
        <dbReference type="SAM" id="Phobius"/>
    </source>
</evidence>
<dbReference type="AlphaFoldDB" id="A0AAE3U6P4"/>
<dbReference type="EMBL" id="JASJOS010000006">
    <property type="protein sequence ID" value="MDJ1482084.1"/>
    <property type="molecule type" value="Genomic_DNA"/>
</dbReference>
<comment type="caution">
    <text evidence="3">The sequence shown here is derived from an EMBL/GenBank/DDBJ whole genome shotgun (WGS) entry which is preliminary data.</text>
</comment>
<dbReference type="EMBL" id="JASJOT010000002">
    <property type="protein sequence ID" value="MDJ1492336.1"/>
    <property type="molecule type" value="Genomic_DNA"/>
</dbReference>
<dbReference type="Proteomes" id="UP001228581">
    <property type="component" value="Unassembled WGS sequence"/>
</dbReference>
<organism evidence="3 6">
    <name type="scientific">Xanthocytophaga flava</name>
    <dbReference type="NCBI Taxonomy" id="3048013"/>
    <lineage>
        <taxon>Bacteria</taxon>
        <taxon>Pseudomonadati</taxon>
        <taxon>Bacteroidota</taxon>
        <taxon>Cytophagia</taxon>
        <taxon>Cytophagales</taxon>
        <taxon>Rhodocytophagaceae</taxon>
        <taxon>Xanthocytophaga</taxon>
    </lineage>
</organism>
<sequence length="128" mass="14186">MGPDVAVFMVPIVSVIGIITMIIFIRYYMNVERMALIQKGIDPFTNKPKGQLNPSVTLRIALLLIGTGVGILLGNFLDEITPLVSEAAYFSMILIFGGAGLLTSYVFELRMAKREEAEAKKEIKYENI</sequence>
<keyword evidence="1" id="KW-0472">Membrane</keyword>
<feature type="domain" description="DUF6249" evidence="2">
    <location>
        <begin position="7"/>
        <end position="107"/>
    </location>
</feature>
<feature type="transmembrane region" description="Helical" evidence="1">
    <location>
        <begin position="6"/>
        <end position="29"/>
    </location>
</feature>